<name>A0A1I2BSW9_9BACT</name>
<sequence>MNNQRIEQLLEWLESEPNDVFTLYALAMEHKEQMPDKAAAYLEKLRQIQPSYTATYYHLAEIYQKLGNREQAGEVYQIGMNICKEQKAQHALAELQNAYQNFLYEEG</sequence>
<reference evidence="1 2" key="1">
    <citation type="submission" date="2016-10" db="EMBL/GenBank/DDBJ databases">
        <authorList>
            <person name="de Groot N.N."/>
        </authorList>
    </citation>
    <scope>NUCLEOTIDE SEQUENCE [LARGE SCALE GENOMIC DNA]</scope>
    <source>
        <strain>GEY</strain>
        <strain evidence="2">DSM 9560</strain>
    </source>
</reference>
<evidence type="ECO:0000313" key="1">
    <source>
        <dbReference type="EMBL" id="SFE59117.1"/>
    </source>
</evidence>
<dbReference type="Gene3D" id="1.25.40.10">
    <property type="entry name" value="Tetratricopeptide repeat domain"/>
    <property type="match status" value="1"/>
</dbReference>
<evidence type="ECO:0000313" key="2">
    <source>
        <dbReference type="Proteomes" id="UP000199513"/>
    </source>
</evidence>
<dbReference type="Proteomes" id="UP000199513">
    <property type="component" value="Unassembled WGS sequence"/>
</dbReference>
<dbReference type="AlphaFoldDB" id="A0A1I2BSW9"/>
<dbReference type="EMBL" id="FONY01000003">
    <property type="protein sequence ID" value="SFE59117.1"/>
    <property type="molecule type" value="Genomic_DNA"/>
</dbReference>
<organism evidence="1 2">
    <name type="scientific">Thermoflexibacter ruber</name>
    <dbReference type="NCBI Taxonomy" id="1003"/>
    <lineage>
        <taxon>Bacteria</taxon>
        <taxon>Pseudomonadati</taxon>
        <taxon>Bacteroidota</taxon>
        <taxon>Cytophagia</taxon>
        <taxon>Cytophagales</taxon>
        <taxon>Thermoflexibacteraceae</taxon>
        <taxon>Thermoflexibacter</taxon>
    </lineage>
</organism>
<accession>A0A1I2BSW9</accession>
<dbReference type="InterPro" id="IPR011990">
    <property type="entry name" value="TPR-like_helical_dom_sf"/>
</dbReference>
<gene>
    <name evidence="1" type="ORF">SAMN04488541_1003141</name>
</gene>
<protein>
    <submittedName>
        <fullName evidence="1">TPR repeat-containing protein</fullName>
    </submittedName>
</protein>
<dbReference type="RefSeq" id="WP_091539613.1">
    <property type="nucleotide sequence ID" value="NZ_FONY01000003.1"/>
</dbReference>
<dbReference type="OrthoDB" id="1524733at2"/>
<dbReference type="SUPFAM" id="SSF48452">
    <property type="entry name" value="TPR-like"/>
    <property type="match status" value="1"/>
</dbReference>
<dbReference type="Pfam" id="PF14559">
    <property type="entry name" value="TPR_19"/>
    <property type="match status" value="1"/>
</dbReference>
<keyword evidence="2" id="KW-1185">Reference proteome</keyword>
<proteinExistence type="predicted"/>
<dbReference type="STRING" id="1003.SAMN04488541_1003141"/>